<dbReference type="InterPro" id="IPR003959">
    <property type="entry name" value="ATPase_AAA_core"/>
</dbReference>
<keyword evidence="5" id="KW-0408">Iron</keyword>
<evidence type="ECO:0000259" key="8">
    <source>
        <dbReference type="SMART" id="SM00382"/>
    </source>
</evidence>
<accession>A0ABY5PI76</accession>
<evidence type="ECO:0000256" key="1">
    <source>
        <dbReference type="ARBA" id="ARBA00004202"/>
    </source>
</evidence>
<keyword evidence="4" id="KW-0410">Iron transport</keyword>
<keyword evidence="6" id="KW-0406">Ion transport</keyword>
<proteinExistence type="predicted"/>
<evidence type="ECO:0000256" key="7">
    <source>
        <dbReference type="ARBA" id="ARBA00023136"/>
    </source>
</evidence>
<keyword evidence="2" id="KW-0813">Transport</keyword>
<dbReference type="InterPro" id="IPR003593">
    <property type="entry name" value="AAA+_ATPase"/>
</dbReference>
<reference evidence="10" key="1">
    <citation type="submission" date="2021-11" db="EMBL/GenBank/DDBJ databases">
        <title>Cultivation dependent microbiological survey of springs from the worlds oldest radium mine currently devoted to the extraction of radon-saturated water.</title>
        <authorList>
            <person name="Kapinusova G."/>
            <person name="Smrhova T."/>
            <person name="Strejcek M."/>
            <person name="Suman J."/>
            <person name="Jani K."/>
            <person name="Pajer P."/>
            <person name="Uhlik O."/>
        </authorList>
    </citation>
    <scope>NUCLEOTIDE SEQUENCE [LARGE SCALE GENOMIC DNA]</scope>
    <source>
        <strain evidence="10">J379</strain>
    </source>
</reference>
<keyword evidence="3" id="KW-1003">Cell membrane</keyword>
<evidence type="ECO:0000256" key="6">
    <source>
        <dbReference type="ARBA" id="ARBA00023065"/>
    </source>
</evidence>
<sequence>MAPRRDDRRFGPGSYLLGLEQVGEWADAFPWNLPTLQRVPDLDLGASVTLLAGENGAGKSTVIESLAQAMGFAAQGGELERSGELPPVPRPIGPVVEGRVVPVLGPLVSRTRPRNGYFLRAESFFNIASFVDGGSTHAPDVSLYGGVGLHAQSHGQSFLALAANRFGGNGLYLLDEPEAALSVTSLLALLAIIVRAAEDGAQFVIATHSPILLACPDARIYEVDEDGFTERGYDELSAVALTRAFLDAPQRYLCAVLEE</sequence>
<protein>
    <submittedName>
        <fullName evidence="9">AAA family ATPase</fullName>
    </submittedName>
</protein>
<dbReference type="Pfam" id="PF13304">
    <property type="entry name" value="AAA_21"/>
    <property type="match status" value="1"/>
</dbReference>
<evidence type="ECO:0000256" key="2">
    <source>
        <dbReference type="ARBA" id="ARBA00022448"/>
    </source>
</evidence>
<dbReference type="InterPro" id="IPR027417">
    <property type="entry name" value="P-loop_NTPase"/>
</dbReference>
<gene>
    <name evidence="9" type="ORF">LRS13_02220</name>
</gene>
<dbReference type="EMBL" id="CP088295">
    <property type="protein sequence ID" value="UUY04368.1"/>
    <property type="molecule type" value="Genomic_DNA"/>
</dbReference>
<dbReference type="SMART" id="SM00382">
    <property type="entry name" value="AAA"/>
    <property type="match status" value="1"/>
</dbReference>
<dbReference type="SUPFAM" id="SSF52540">
    <property type="entry name" value="P-loop containing nucleoside triphosphate hydrolases"/>
    <property type="match status" value="1"/>
</dbReference>
<feature type="domain" description="AAA+ ATPase" evidence="8">
    <location>
        <begin position="45"/>
        <end position="226"/>
    </location>
</feature>
<dbReference type="RefSeq" id="WP_353864856.1">
    <property type="nucleotide sequence ID" value="NZ_CP088295.1"/>
</dbReference>
<dbReference type="PANTHER" id="PTHR42771">
    <property type="entry name" value="IRON(3+)-HYDROXAMATE IMPORT ATP-BINDING PROTEIN FHUC"/>
    <property type="match status" value="1"/>
</dbReference>
<evidence type="ECO:0000313" key="9">
    <source>
        <dbReference type="EMBL" id="UUY04368.1"/>
    </source>
</evidence>
<dbReference type="Gene3D" id="3.40.50.300">
    <property type="entry name" value="P-loop containing nucleotide triphosphate hydrolases"/>
    <property type="match status" value="2"/>
</dbReference>
<evidence type="ECO:0000256" key="4">
    <source>
        <dbReference type="ARBA" id="ARBA00022496"/>
    </source>
</evidence>
<keyword evidence="7" id="KW-0472">Membrane</keyword>
<evidence type="ECO:0000256" key="5">
    <source>
        <dbReference type="ARBA" id="ARBA00023004"/>
    </source>
</evidence>
<keyword evidence="10" id="KW-1185">Reference proteome</keyword>
<dbReference type="PANTHER" id="PTHR42771:SF2">
    <property type="entry name" value="IRON(3+)-HYDROXAMATE IMPORT ATP-BINDING PROTEIN FHUC"/>
    <property type="match status" value="1"/>
</dbReference>
<evidence type="ECO:0000313" key="10">
    <source>
        <dbReference type="Proteomes" id="UP001058860"/>
    </source>
</evidence>
<name>A0ABY5PI76_9ACTN</name>
<evidence type="ECO:0000256" key="3">
    <source>
        <dbReference type="ARBA" id="ARBA00022475"/>
    </source>
</evidence>
<organism evidence="9 10">
    <name type="scientific">Svornostia abyssi</name>
    <dbReference type="NCBI Taxonomy" id="2898438"/>
    <lineage>
        <taxon>Bacteria</taxon>
        <taxon>Bacillati</taxon>
        <taxon>Actinomycetota</taxon>
        <taxon>Thermoleophilia</taxon>
        <taxon>Solirubrobacterales</taxon>
        <taxon>Baekduiaceae</taxon>
        <taxon>Svornostia</taxon>
    </lineage>
</organism>
<dbReference type="InterPro" id="IPR051535">
    <property type="entry name" value="Siderophore_ABC-ATPase"/>
</dbReference>
<comment type="subcellular location">
    <subcellularLocation>
        <location evidence="1">Cell membrane</location>
        <topology evidence="1">Peripheral membrane protein</topology>
    </subcellularLocation>
</comment>
<dbReference type="Proteomes" id="UP001058860">
    <property type="component" value="Chromosome"/>
</dbReference>